<dbReference type="GO" id="GO:0016747">
    <property type="term" value="F:acyltransferase activity, transferring groups other than amino-acyl groups"/>
    <property type="evidence" value="ECO:0007669"/>
    <property type="project" value="InterPro"/>
</dbReference>
<dbReference type="STRING" id="582680.RS86_01063"/>
<dbReference type="PROSITE" id="PS51186">
    <property type="entry name" value="GNAT"/>
    <property type="match status" value="1"/>
</dbReference>
<comment type="caution">
    <text evidence="2">The sequence shown here is derived from an EMBL/GenBank/DDBJ whole genome shotgun (WGS) entry which is preliminary data.</text>
</comment>
<dbReference type="AlphaFoldDB" id="A0A0F0LS03"/>
<sequence length="218" mass="23438">MSSDLLPRGVRPATPADLDEMTRILTASFLDDPVWGPSFPDRATRPQVAGAYWRFMVGEALRFSESRVLDIALDGPAEAVERGTLRAVSVWYPPGEDEISAEAHPAYDALVGDLLDAEAAAALERAGAQFAEARPSEPHAYLTLLGVAPEARGGGYGMGLLRAALARYDEAGIPTYLESSNPANDVRYERLGYRPHALVELAGGARVQTYWRAPQAAG</sequence>
<keyword evidence="2" id="KW-0808">Transferase</keyword>
<dbReference type="InterPro" id="IPR016181">
    <property type="entry name" value="Acyl_CoA_acyltransferase"/>
</dbReference>
<accession>A0A0F0LS03</accession>
<gene>
    <name evidence="2" type="ORF">RS86_01063</name>
</gene>
<proteinExistence type="predicted"/>
<dbReference type="InterPro" id="IPR000182">
    <property type="entry name" value="GNAT_dom"/>
</dbReference>
<dbReference type="SUPFAM" id="SSF55729">
    <property type="entry name" value="Acyl-CoA N-acyltransferases (Nat)"/>
    <property type="match status" value="1"/>
</dbReference>
<dbReference type="Proteomes" id="UP000033740">
    <property type="component" value="Unassembled WGS sequence"/>
</dbReference>
<dbReference type="InterPro" id="IPR052523">
    <property type="entry name" value="Trichothecene_AcTrans"/>
</dbReference>
<dbReference type="Gene3D" id="3.40.630.30">
    <property type="match status" value="1"/>
</dbReference>
<protein>
    <submittedName>
        <fullName evidence="2">Acetyltransferase (GNAT) family protein</fullName>
    </submittedName>
</protein>
<dbReference type="PATRIC" id="fig|582680.6.peg.1093"/>
<name>A0A0F0LS03_9MICO</name>
<dbReference type="CDD" id="cd04301">
    <property type="entry name" value="NAT_SF"/>
    <property type="match status" value="1"/>
</dbReference>
<evidence type="ECO:0000313" key="3">
    <source>
        <dbReference type="Proteomes" id="UP000033740"/>
    </source>
</evidence>
<dbReference type="PANTHER" id="PTHR42791:SF1">
    <property type="entry name" value="N-ACETYLTRANSFERASE DOMAIN-CONTAINING PROTEIN"/>
    <property type="match status" value="1"/>
</dbReference>
<evidence type="ECO:0000259" key="1">
    <source>
        <dbReference type="PROSITE" id="PS51186"/>
    </source>
</evidence>
<dbReference type="EMBL" id="JYIX01000029">
    <property type="protein sequence ID" value="KJL34276.1"/>
    <property type="molecule type" value="Genomic_DNA"/>
</dbReference>
<organism evidence="2 3">
    <name type="scientific">Microbacterium azadirachtae</name>
    <dbReference type="NCBI Taxonomy" id="582680"/>
    <lineage>
        <taxon>Bacteria</taxon>
        <taxon>Bacillati</taxon>
        <taxon>Actinomycetota</taxon>
        <taxon>Actinomycetes</taxon>
        <taxon>Micrococcales</taxon>
        <taxon>Microbacteriaceae</taxon>
        <taxon>Microbacterium</taxon>
    </lineage>
</organism>
<evidence type="ECO:0000313" key="2">
    <source>
        <dbReference type="EMBL" id="KJL34276.1"/>
    </source>
</evidence>
<dbReference type="Pfam" id="PF13508">
    <property type="entry name" value="Acetyltransf_7"/>
    <property type="match status" value="1"/>
</dbReference>
<keyword evidence="3" id="KW-1185">Reference proteome</keyword>
<dbReference type="PANTHER" id="PTHR42791">
    <property type="entry name" value="GNAT FAMILY ACETYLTRANSFERASE"/>
    <property type="match status" value="1"/>
</dbReference>
<reference evidence="2 3" key="1">
    <citation type="submission" date="2015-02" db="EMBL/GenBank/DDBJ databases">
        <title>Draft genome sequences of ten Microbacterium spp. with emphasis on heavy metal contaminated environments.</title>
        <authorList>
            <person name="Corretto E."/>
        </authorList>
    </citation>
    <scope>NUCLEOTIDE SEQUENCE [LARGE SCALE GENOMIC DNA]</scope>
    <source>
        <strain evidence="2 3">ARN176</strain>
    </source>
</reference>
<feature type="domain" description="N-acetyltransferase" evidence="1">
    <location>
        <begin position="83"/>
        <end position="216"/>
    </location>
</feature>